<dbReference type="STRING" id="1121322.SAMN02745136_05235"/>
<dbReference type="Gene3D" id="3.40.50.360">
    <property type="match status" value="1"/>
</dbReference>
<dbReference type="PROSITE" id="PS00198">
    <property type="entry name" value="4FE4S_FER_1"/>
    <property type="match status" value="1"/>
</dbReference>
<gene>
    <name evidence="5" type="ORF">SAMN02745136_05235</name>
</gene>
<dbReference type="InterPro" id="IPR017896">
    <property type="entry name" value="4Fe4S_Fe-S-bd"/>
</dbReference>
<dbReference type="PROSITE" id="PS51379">
    <property type="entry name" value="4FE4S_FER_2"/>
    <property type="match status" value="2"/>
</dbReference>
<reference evidence="5 6" key="1">
    <citation type="submission" date="2016-11" db="EMBL/GenBank/DDBJ databases">
        <authorList>
            <person name="Jaros S."/>
            <person name="Januszkiewicz K."/>
            <person name="Wedrychowicz H."/>
        </authorList>
    </citation>
    <scope>NUCLEOTIDE SEQUENCE [LARGE SCALE GENOMIC DNA]</scope>
    <source>
        <strain evidence="5 6">DSM 15929</strain>
    </source>
</reference>
<organism evidence="5 6">
    <name type="scientific">Anaerocolumna jejuensis DSM 15929</name>
    <dbReference type="NCBI Taxonomy" id="1121322"/>
    <lineage>
        <taxon>Bacteria</taxon>
        <taxon>Bacillati</taxon>
        <taxon>Bacillota</taxon>
        <taxon>Clostridia</taxon>
        <taxon>Lachnospirales</taxon>
        <taxon>Lachnospiraceae</taxon>
        <taxon>Anaerocolumna</taxon>
    </lineage>
</organism>
<dbReference type="Proteomes" id="UP000184386">
    <property type="component" value="Unassembled WGS sequence"/>
</dbReference>
<sequence>MILYFSATGNCKYVATRISEETGNLIFAIDDCIKADNYAFELRENESIGIVSPTYDWGLPSIVREYLDKVTFHTNGSHYTFFAATYGTTCGQTARMTNEFMEKKELPITARFSVKMPDTWTPIFDLSNEEKVKKINAAAETEINFIVDKIKSRATGDFMKNKMPYLAMKIMYRNYENVRKTKNLHVEDTCIGCSLCAKKCPVQAIEIVNHKPEWIKEECVMCLGCLHRCPKFSIQYGNSTKNHGQYVNPNVKI</sequence>
<dbReference type="NCBIfam" id="NF038196">
    <property type="entry name" value="ferrodoxin_EFR1"/>
    <property type="match status" value="1"/>
</dbReference>
<keyword evidence="1" id="KW-0479">Metal-binding</keyword>
<dbReference type="Pfam" id="PF12724">
    <property type="entry name" value="Flavodoxin_5"/>
    <property type="match status" value="1"/>
</dbReference>
<keyword evidence="6" id="KW-1185">Reference proteome</keyword>
<dbReference type="SUPFAM" id="SSF54862">
    <property type="entry name" value="4Fe-4S ferredoxins"/>
    <property type="match status" value="1"/>
</dbReference>
<dbReference type="RefSeq" id="WP_073280175.1">
    <property type="nucleotide sequence ID" value="NZ_FRAC01000039.1"/>
</dbReference>
<keyword evidence="2" id="KW-0408">Iron</keyword>
<dbReference type="AlphaFoldDB" id="A0A1M7BTB6"/>
<feature type="domain" description="4Fe-4S ferredoxin-type" evidence="4">
    <location>
        <begin position="211"/>
        <end position="239"/>
    </location>
</feature>
<feature type="domain" description="4Fe-4S ferredoxin-type" evidence="4">
    <location>
        <begin position="181"/>
        <end position="210"/>
    </location>
</feature>
<name>A0A1M7BTB6_9FIRM</name>
<evidence type="ECO:0000259" key="4">
    <source>
        <dbReference type="PROSITE" id="PS51379"/>
    </source>
</evidence>
<dbReference type="EMBL" id="FRAC01000039">
    <property type="protein sequence ID" value="SHL58231.1"/>
    <property type="molecule type" value="Genomic_DNA"/>
</dbReference>
<dbReference type="Gene3D" id="3.30.70.20">
    <property type="match status" value="1"/>
</dbReference>
<evidence type="ECO:0000313" key="5">
    <source>
        <dbReference type="EMBL" id="SHL58231.1"/>
    </source>
</evidence>
<dbReference type="OrthoDB" id="9813995at2"/>
<protein>
    <submittedName>
        <fullName evidence="5">4Fe-4S binding domain-containing protein</fullName>
    </submittedName>
</protein>
<dbReference type="InterPro" id="IPR029039">
    <property type="entry name" value="Flavoprotein-like_sf"/>
</dbReference>
<proteinExistence type="predicted"/>
<dbReference type="InterPro" id="IPR017900">
    <property type="entry name" value="4Fe4S_Fe_S_CS"/>
</dbReference>
<dbReference type="GO" id="GO:0046872">
    <property type="term" value="F:metal ion binding"/>
    <property type="evidence" value="ECO:0007669"/>
    <property type="project" value="UniProtKB-KW"/>
</dbReference>
<dbReference type="Pfam" id="PF13237">
    <property type="entry name" value="Fer4_10"/>
    <property type="match status" value="1"/>
</dbReference>
<dbReference type="GO" id="GO:0051536">
    <property type="term" value="F:iron-sulfur cluster binding"/>
    <property type="evidence" value="ECO:0007669"/>
    <property type="project" value="UniProtKB-KW"/>
</dbReference>
<keyword evidence="3" id="KW-0411">Iron-sulfur</keyword>
<dbReference type="InterPro" id="IPR026816">
    <property type="entry name" value="Flavodoxin_dom"/>
</dbReference>
<evidence type="ECO:0000256" key="3">
    <source>
        <dbReference type="ARBA" id="ARBA00023014"/>
    </source>
</evidence>
<evidence type="ECO:0000256" key="2">
    <source>
        <dbReference type="ARBA" id="ARBA00023004"/>
    </source>
</evidence>
<dbReference type="InterPro" id="IPR047964">
    <property type="entry name" value="EFR1-like"/>
</dbReference>
<accession>A0A1M7BTB6</accession>
<evidence type="ECO:0000313" key="6">
    <source>
        <dbReference type="Proteomes" id="UP000184386"/>
    </source>
</evidence>
<dbReference type="SUPFAM" id="SSF52218">
    <property type="entry name" value="Flavoproteins"/>
    <property type="match status" value="1"/>
</dbReference>
<evidence type="ECO:0000256" key="1">
    <source>
        <dbReference type="ARBA" id="ARBA00022723"/>
    </source>
</evidence>